<feature type="non-terminal residue" evidence="1">
    <location>
        <position position="78"/>
    </location>
</feature>
<organism evidence="1">
    <name type="scientific">marine sediment metagenome</name>
    <dbReference type="NCBI Taxonomy" id="412755"/>
    <lineage>
        <taxon>unclassified sequences</taxon>
        <taxon>metagenomes</taxon>
        <taxon>ecological metagenomes</taxon>
    </lineage>
</organism>
<name>X1E0K6_9ZZZZ</name>
<accession>X1E0K6</accession>
<dbReference type="AlphaFoldDB" id="X1E0K6"/>
<protein>
    <submittedName>
        <fullName evidence="1">Uncharacterized protein</fullName>
    </submittedName>
</protein>
<dbReference type="EMBL" id="BART01037754">
    <property type="protein sequence ID" value="GAH10709.1"/>
    <property type="molecule type" value="Genomic_DNA"/>
</dbReference>
<gene>
    <name evidence="1" type="ORF">S01H4_63003</name>
</gene>
<proteinExistence type="predicted"/>
<evidence type="ECO:0000313" key="1">
    <source>
        <dbReference type="EMBL" id="GAH10709.1"/>
    </source>
</evidence>
<reference evidence="1" key="1">
    <citation type="journal article" date="2014" name="Front. Microbiol.">
        <title>High frequency of phylogenetically diverse reductive dehalogenase-homologous genes in deep subseafloor sedimentary metagenomes.</title>
        <authorList>
            <person name="Kawai M."/>
            <person name="Futagami T."/>
            <person name="Toyoda A."/>
            <person name="Takaki Y."/>
            <person name="Nishi S."/>
            <person name="Hori S."/>
            <person name="Arai W."/>
            <person name="Tsubouchi T."/>
            <person name="Morono Y."/>
            <person name="Uchiyama I."/>
            <person name="Ito T."/>
            <person name="Fujiyama A."/>
            <person name="Inagaki F."/>
            <person name="Takami H."/>
        </authorList>
    </citation>
    <scope>NUCLEOTIDE SEQUENCE</scope>
    <source>
        <strain evidence="1">Expedition CK06-06</strain>
    </source>
</reference>
<comment type="caution">
    <text evidence="1">The sequence shown here is derived from an EMBL/GenBank/DDBJ whole genome shotgun (WGS) entry which is preliminary data.</text>
</comment>
<sequence>MKKNCKFCNLNIKHRKRNTLFCNDKCRNNFYYDKKKGQDYVQMRKYFNQIKEEVCHCEYCDTFFELNSLKTLDHIIPY</sequence>